<dbReference type="GO" id="GO:0005737">
    <property type="term" value="C:cytoplasm"/>
    <property type="evidence" value="ECO:0007669"/>
    <property type="project" value="UniProtKB-SubCell"/>
</dbReference>
<evidence type="ECO:0000259" key="8">
    <source>
        <dbReference type="Pfam" id="PF18117"/>
    </source>
</evidence>
<dbReference type="PANTHER" id="PTHR47090">
    <property type="entry name" value="PROTEIN EDS1-RELATED"/>
    <property type="match status" value="1"/>
</dbReference>
<gene>
    <name evidence="9" type="ORF">SAY87_027083</name>
</gene>
<dbReference type="Proteomes" id="UP001345219">
    <property type="component" value="Chromosome 21"/>
</dbReference>
<dbReference type="PANTHER" id="PTHR47090:SF2">
    <property type="entry name" value="PROTEIN EDS1-RELATED"/>
    <property type="match status" value="1"/>
</dbReference>
<evidence type="ECO:0000256" key="4">
    <source>
        <dbReference type="ARBA" id="ARBA00022801"/>
    </source>
</evidence>
<dbReference type="GO" id="GO:0006952">
    <property type="term" value="P:defense response"/>
    <property type="evidence" value="ECO:0007669"/>
    <property type="project" value="UniProtKB-KW"/>
</dbReference>
<evidence type="ECO:0000256" key="1">
    <source>
        <dbReference type="ARBA" id="ARBA00004123"/>
    </source>
</evidence>
<dbReference type="Pfam" id="PF01764">
    <property type="entry name" value="Lipase_3"/>
    <property type="match status" value="1"/>
</dbReference>
<dbReference type="SUPFAM" id="SSF53474">
    <property type="entry name" value="alpha/beta-Hydrolases"/>
    <property type="match status" value="1"/>
</dbReference>
<evidence type="ECO:0000259" key="7">
    <source>
        <dbReference type="Pfam" id="PF01764"/>
    </source>
</evidence>
<keyword evidence="6" id="KW-0539">Nucleus</keyword>
<dbReference type="GO" id="GO:0005634">
    <property type="term" value="C:nucleus"/>
    <property type="evidence" value="ECO:0007669"/>
    <property type="project" value="UniProtKB-SubCell"/>
</dbReference>
<dbReference type="AlphaFoldDB" id="A0AAN7JLI2"/>
<evidence type="ECO:0000313" key="9">
    <source>
        <dbReference type="EMBL" id="KAK4749634.1"/>
    </source>
</evidence>
<evidence type="ECO:0000256" key="2">
    <source>
        <dbReference type="ARBA" id="ARBA00004496"/>
    </source>
</evidence>
<evidence type="ECO:0000256" key="3">
    <source>
        <dbReference type="ARBA" id="ARBA00022490"/>
    </source>
</evidence>
<keyword evidence="4" id="KW-0378">Hydrolase</keyword>
<accession>A0AAN7JLI2</accession>
<dbReference type="InterPro" id="IPR002921">
    <property type="entry name" value="Fungal_lipase-type"/>
</dbReference>
<feature type="domain" description="Fungal lipase-type" evidence="7">
    <location>
        <begin position="43"/>
        <end position="196"/>
    </location>
</feature>
<feature type="domain" description="EDS1 EP" evidence="8">
    <location>
        <begin position="409"/>
        <end position="595"/>
    </location>
</feature>
<name>A0AAN7JLI2_9MYRT</name>
<protein>
    <recommendedName>
        <fullName evidence="11">Enhanced disease susceptibility 1</fullName>
    </recommendedName>
</protein>
<dbReference type="EMBL" id="JAXIOK010000018">
    <property type="protein sequence ID" value="KAK4749634.1"/>
    <property type="molecule type" value="Genomic_DNA"/>
</dbReference>
<dbReference type="InterPro" id="IPR044214">
    <property type="entry name" value="EDS1-like"/>
</dbReference>
<comment type="subcellular location">
    <subcellularLocation>
        <location evidence="2">Cytoplasm</location>
    </subcellularLocation>
    <subcellularLocation>
        <location evidence="1">Nucleus</location>
    </subcellularLocation>
</comment>
<dbReference type="Gene3D" id="3.40.50.1820">
    <property type="entry name" value="alpha/beta hydrolase"/>
    <property type="match status" value="1"/>
</dbReference>
<reference evidence="9 10" key="1">
    <citation type="journal article" date="2023" name="Hortic Res">
        <title>Pangenome of water caltrop reveals structural variations and asymmetric subgenome divergence after allopolyploidization.</title>
        <authorList>
            <person name="Zhang X."/>
            <person name="Chen Y."/>
            <person name="Wang L."/>
            <person name="Yuan Y."/>
            <person name="Fang M."/>
            <person name="Shi L."/>
            <person name="Lu R."/>
            <person name="Comes H.P."/>
            <person name="Ma Y."/>
            <person name="Chen Y."/>
            <person name="Huang G."/>
            <person name="Zhou Y."/>
            <person name="Zheng Z."/>
            <person name="Qiu Y."/>
        </authorList>
    </citation>
    <scope>NUCLEOTIDE SEQUENCE [LARGE SCALE GENOMIC DNA]</scope>
    <source>
        <tissue evidence="9">Roots</tissue>
    </source>
</reference>
<keyword evidence="10" id="KW-1185">Reference proteome</keyword>
<dbReference type="GO" id="GO:0016787">
    <property type="term" value="F:hydrolase activity"/>
    <property type="evidence" value="ECO:0007669"/>
    <property type="project" value="UniProtKB-KW"/>
</dbReference>
<dbReference type="InterPro" id="IPR029058">
    <property type="entry name" value="AB_hydrolase_fold"/>
</dbReference>
<evidence type="ECO:0000256" key="6">
    <source>
        <dbReference type="ARBA" id="ARBA00023242"/>
    </source>
</evidence>
<comment type="caution">
    <text evidence="9">The sequence shown here is derived from an EMBL/GenBank/DDBJ whole genome shotgun (WGS) entry which is preliminary data.</text>
</comment>
<dbReference type="GO" id="GO:0006629">
    <property type="term" value="P:lipid metabolic process"/>
    <property type="evidence" value="ECO:0007669"/>
    <property type="project" value="InterPro"/>
</dbReference>
<proteinExistence type="predicted"/>
<dbReference type="Pfam" id="PF18117">
    <property type="entry name" value="EDS1_EP"/>
    <property type="match status" value="1"/>
</dbReference>
<evidence type="ECO:0000256" key="5">
    <source>
        <dbReference type="ARBA" id="ARBA00022821"/>
    </source>
</evidence>
<keyword evidence="5" id="KW-0611">Plant defense</keyword>
<evidence type="ECO:0000313" key="10">
    <source>
        <dbReference type="Proteomes" id="UP001345219"/>
    </source>
</evidence>
<dbReference type="InterPro" id="IPR041266">
    <property type="entry name" value="EDS1_EP"/>
</dbReference>
<evidence type="ECO:0008006" key="11">
    <source>
        <dbReference type="Google" id="ProtNLM"/>
    </source>
</evidence>
<organism evidence="9 10">
    <name type="scientific">Trapa incisa</name>
    <dbReference type="NCBI Taxonomy" id="236973"/>
    <lineage>
        <taxon>Eukaryota</taxon>
        <taxon>Viridiplantae</taxon>
        <taxon>Streptophyta</taxon>
        <taxon>Embryophyta</taxon>
        <taxon>Tracheophyta</taxon>
        <taxon>Spermatophyta</taxon>
        <taxon>Magnoliopsida</taxon>
        <taxon>eudicotyledons</taxon>
        <taxon>Gunneridae</taxon>
        <taxon>Pentapetalae</taxon>
        <taxon>rosids</taxon>
        <taxon>malvids</taxon>
        <taxon>Myrtales</taxon>
        <taxon>Lythraceae</taxon>
        <taxon>Trapa</taxon>
    </lineage>
</organism>
<keyword evidence="3" id="KW-0963">Cytoplasm</keyword>
<sequence length="615" mass="69797">MAELGKNLSDDKVKAACHLAFKAHKSHDKAFLEEKRGSDVIIFAFAGSWSADEWFTAAGGQAFGETKIDLEQFHCLRSISNDELAKVNQAFLLKFLEIKSTLETKVMNTLNDGKRQIIFTGHSAGGPLAIFATTWLFEHLRSKRRVQPSSTTHNCLTFGSPLSTDHIFCHAVRREDWSDHFVHFVMRHDIVPRIPLAPPSSTMGGALHEILSVFNPNAQNLPDVNSMLASEFFVNLMRHVSCAATHAACTLMGSASMLRDTISGFIELSPYRPFGTFLFCSTNGRLLVVKNPDAVLQILFYSLQLKSEMEVPDAAKTSLSAHMAYKDEINKNLGRQGVVCLDTSVEIPLNSGDSMDPHIILTDETLNDFGLSARARLCLRAATESEKQKVANLSKIEQNKKIMKDAMTKLENYRFACEARGGYYDSFRKNQYNEDFQANVKRLELAGIWDEIVEMLKRYELPEKFEGQKEWVDLGTEYRRFVEPLDIANYYRHLKNEDTGPYLERGRPRRYRYTQRWLEHFGQKPSGSCVESTFWADLEELRMKTSNREPFAALKPKIDEMEKNLKRWLSEGTVKKDAFLEGSTLVKVWAELHRLNPAQVQDITGFISSSSSSEL</sequence>